<organism evidence="1 2">
    <name type="scientific">Candidatus Neomicrothrix parvicella RN1</name>
    <dbReference type="NCBI Taxonomy" id="1229780"/>
    <lineage>
        <taxon>Bacteria</taxon>
        <taxon>Bacillati</taxon>
        <taxon>Actinomycetota</taxon>
        <taxon>Acidimicrobiia</taxon>
        <taxon>Acidimicrobiales</taxon>
        <taxon>Microthrixaceae</taxon>
        <taxon>Candidatus Neomicrothrix</taxon>
    </lineage>
</organism>
<dbReference type="Gene3D" id="1.20.1290.10">
    <property type="entry name" value="AhpD-like"/>
    <property type="match status" value="1"/>
</dbReference>
<dbReference type="STRING" id="1229780.BN381_80172"/>
<proteinExistence type="predicted"/>
<keyword evidence="2" id="KW-1185">Reference proteome</keyword>
<dbReference type="SUPFAM" id="SSF69118">
    <property type="entry name" value="AhpD-like"/>
    <property type="match status" value="1"/>
</dbReference>
<dbReference type="Proteomes" id="UP000018291">
    <property type="component" value="Unassembled WGS sequence"/>
</dbReference>
<dbReference type="AlphaFoldDB" id="R4Z7K0"/>
<evidence type="ECO:0000313" key="1">
    <source>
        <dbReference type="EMBL" id="CCM65642.1"/>
    </source>
</evidence>
<accession>R4Z7K0</accession>
<reference evidence="1 2" key="1">
    <citation type="journal article" date="2013" name="ISME J.">
        <title>Metabolic model for the filamentous 'Candidatus Microthrix parvicella' based on genomic and metagenomic analyses.</title>
        <authorList>
            <person name="Jon McIlroy S."/>
            <person name="Kristiansen R."/>
            <person name="Albertsen M."/>
            <person name="Michael Karst S."/>
            <person name="Rossetti S."/>
            <person name="Lund Nielsen J."/>
            <person name="Tandoi V."/>
            <person name="James Seviour R."/>
            <person name="Nielsen P.H."/>
        </authorList>
    </citation>
    <scope>NUCLEOTIDE SEQUENCE [LARGE SCALE GENOMIC DNA]</scope>
    <source>
        <strain evidence="1 2">RN1</strain>
    </source>
</reference>
<dbReference type="InterPro" id="IPR029032">
    <property type="entry name" value="AhpD-like"/>
</dbReference>
<dbReference type="OrthoDB" id="5183242at2"/>
<sequence length="204" mass="21789">MDRLGVPDSEALALDEAVAQICGPGASFSSSQRTAMATMARRIWMDGLASSTADVIAEAVARLTLDAHRVRPEWIASVSDRGVTPIELVELLGVVSSTVAVDTFCFALGVAPWPLTEPPGNGEPHGEVDPAATNNGGWLPTVGRAWPTNALSALPSDERAMHRLHAALYLAMDQMGDMDAHRGLHRTQMELVAARTSLLNECFF</sequence>
<dbReference type="eggNOG" id="ENOG50346GW">
    <property type="taxonomic scope" value="Bacteria"/>
</dbReference>
<evidence type="ECO:0000313" key="2">
    <source>
        <dbReference type="Proteomes" id="UP000018291"/>
    </source>
</evidence>
<protein>
    <submittedName>
        <fullName evidence="1">Uncharacterized protein</fullName>
    </submittedName>
</protein>
<dbReference type="HOGENOM" id="CLU_1308137_0_0_11"/>
<dbReference type="EMBL" id="CANL01000078">
    <property type="protein sequence ID" value="CCM65642.1"/>
    <property type="molecule type" value="Genomic_DNA"/>
</dbReference>
<comment type="caution">
    <text evidence="1">The sequence shown here is derived from an EMBL/GenBank/DDBJ whole genome shotgun (WGS) entry which is preliminary data.</text>
</comment>
<gene>
    <name evidence="1" type="ORF">BN381_80172</name>
</gene>
<dbReference type="RefSeq" id="WP_012230547.1">
    <property type="nucleotide sequence ID" value="NZ_HG422565.1"/>
</dbReference>
<name>R4Z7K0_9ACTN</name>